<keyword evidence="1" id="KW-1185">Reference proteome</keyword>
<reference evidence="2" key="1">
    <citation type="submission" date="2025-08" db="UniProtKB">
        <authorList>
            <consortium name="RefSeq"/>
        </authorList>
    </citation>
    <scope>IDENTIFICATION</scope>
</reference>
<dbReference type="KEGG" id="asn:112549543"/>
<organism evidence="1 2">
    <name type="scientific">Alligator sinensis</name>
    <name type="common">Chinese alligator</name>
    <dbReference type="NCBI Taxonomy" id="38654"/>
    <lineage>
        <taxon>Eukaryota</taxon>
        <taxon>Metazoa</taxon>
        <taxon>Chordata</taxon>
        <taxon>Craniata</taxon>
        <taxon>Vertebrata</taxon>
        <taxon>Euteleostomi</taxon>
        <taxon>Archelosauria</taxon>
        <taxon>Archosauria</taxon>
        <taxon>Crocodylia</taxon>
        <taxon>Alligatoridae</taxon>
        <taxon>Alligatorinae</taxon>
        <taxon>Alligator</taxon>
    </lineage>
</organism>
<gene>
    <name evidence="2" type="primary">LOC112549543</name>
</gene>
<dbReference type="InParanoid" id="A0A3Q0G7V1"/>
<name>A0A3Q0G7V1_ALLSI</name>
<protein>
    <submittedName>
        <fullName evidence="2">Uncharacterized protein LOC112549543</fullName>
    </submittedName>
</protein>
<sequence length="343" mass="37351">MPLTATAHSRVKQLSRLLRELDTGPGSCSLLHRRWRKHEAIWIRSLTPGVGPFGSTLACLHLGGILHRASQNEGAHVFLCVHGRKSRIPPAVSARLQFKSPFTPSARVVVGLTCASICRGETLPLPGGPLGFPPGPATDREGMGRGMKMPVPGAKEAEAEPWRWARHLHQCYPPGRAEARDPFAGALPSSARRSKWQVSPLAKFTTAARLLPAVRKRGLTFSFGLETCKRETSWKRRLPSFCSSSGPRRHVSSPGTGCSRAWCPRSQCPTRRGGQKTFLAGQVSTQQLCKQQAGPLGKDQKPCGKKISIKDELGVNSSGSSLPGEVRSWRQARLGRRMDANII</sequence>
<evidence type="ECO:0000313" key="1">
    <source>
        <dbReference type="Proteomes" id="UP000189705"/>
    </source>
</evidence>
<dbReference type="RefSeq" id="XP_025054520.1">
    <property type="nucleotide sequence ID" value="XM_025198735.1"/>
</dbReference>
<dbReference type="Proteomes" id="UP000189705">
    <property type="component" value="Unplaced"/>
</dbReference>
<proteinExistence type="predicted"/>
<dbReference type="AlphaFoldDB" id="A0A3Q0G7V1"/>
<dbReference type="GeneID" id="112549543"/>
<accession>A0A3Q0G7V1</accession>
<evidence type="ECO:0000313" key="2">
    <source>
        <dbReference type="RefSeq" id="XP_025054520.1"/>
    </source>
</evidence>